<evidence type="ECO:0000313" key="1">
    <source>
        <dbReference type="EMBL" id="KAJ4360968.1"/>
    </source>
</evidence>
<dbReference type="AlphaFoldDB" id="A0A9W8XXD9"/>
<organism evidence="1 2">
    <name type="scientific">Didymosphaeria variabile</name>
    <dbReference type="NCBI Taxonomy" id="1932322"/>
    <lineage>
        <taxon>Eukaryota</taxon>
        <taxon>Fungi</taxon>
        <taxon>Dikarya</taxon>
        <taxon>Ascomycota</taxon>
        <taxon>Pezizomycotina</taxon>
        <taxon>Dothideomycetes</taxon>
        <taxon>Pleosporomycetidae</taxon>
        <taxon>Pleosporales</taxon>
        <taxon>Massarineae</taxon>
        <taxon>Didymosphaeriaceae</taxon>
        <taxon>Didymosphaeria</taxon>
    </lineage>
</organism>
<keyword evidence="2" id="KW-1185">Reference proteome</keyword>
<comment type="caution">
    <text evidence="1">The sequence shown here is derived from an EMBL/GenBank/DDBJ whole genome shotgun (WGS) entry which is preliminary data.</text>
</comment>
<dbReference type="Proteomes" id="UP001140513">
    <property type="component" value="Unassembled WGS sequence"/>
</dbReference>
<reference evidence="1" key="1">
    <citation type="submission" date="2022-10" db="EMBL/GenBank/DDBJ databases">
        <title>Tapping the CABI collections for fungal endophytes: first genome assemblies for Collariella, Neodidymelliopsis, Ascochyta clinopodiicola, Didymella pomorum, Didymosphaeria variabile, Neocosmospora piperis and Neocucurbitaria cava.</title>
        <authorList>
            <person name="Hill R."/>
        </authorList>
    </citation>
    <scope>NUCLEOTIDE SEQUENCE</scope>
    <source>
        <strain evidence="1">IMI 356815</strain>
    </source>
</reference>
<dbReference type="GeneID" id="80905067"/>
<dbReference type="EMBL" id="JAPEUX010000001">
    <property type="protein sequence ID" value="KAJ4360968.1"/>
    <property type="molecule type" value="Genomic_DNA"/>
</dbReference>
<gene>
    <name evidence="1" type="ORF">N0V89_001537</name>
</gene>
<name>A0A9W8XXD9_9PLEO</name>
<accession>A0A9W8XXD9</accession>
<dbReference type="RefSeq" id="XP_056077170.1">
    <property type="nucleotide sequence ID" value="XM_056210348.1"/>
</dbReference>
<proteinExistence type="predicted"/>
<protein>
    <submittedName>
        <fullName evidence="1">Uncharacterized protein</fullName>
    </submittedName>
</protein>
<sequence>MSRVDISFWNLYNTLPDELKIRILQYALHLFTHTPLDLVSSPKCLNGPYDYLLSPKFKDSEIAKEVFYRNNTFSIAPATTGNNVFIIPPEQYRKFIRHIHIGIFPTEREWAMLSNFKLKAHFPRLTSLTVKVDFRFWRSIWVRTCRHVLLSSRLLNGCYRCREKLGTRFMRAEVSPIHFDVRKLEVKIIPNARVPFSGLAPAPRPAEAKAFAYLKSTYAQDESEESVV</sequence>
<dbReference type="OrthoDB" id="10554934at2759"/>
<evidence type="ECO:0000313" key="2">
    <source>
        <dbReference type="Proteomes" id="UP001140513"/>
    </source>
</evidence>